<dbReference type="AlphaFoldDB" id="A0A1V2H7J1"/>
<accession>A0A1V2H7J1</accession>
<feature type="transmembrane region" description="Helical" evidence="1">
    <location>
        <begin position="6"/>
        <end position="23"/>
    </location>
</feature>
<protein>
    <submittedName>
        <fullName evidence="2">Uncharacterized protein</fullName>
    </submittedName>
</protein>
<dbReference type="OrthoDB" id="7282178at2"/>
<keyword evidence="1" id="KW-1133">Transmembrane helix</keyword>
<keyword evidence="3" id="KW-1185">Reference proteome</keyword>
<keyword evidence="1" id="KW-0472">Membrane</keyword>
<evidence type="ECO:0000256" key="1">
    <source>
        <dbReference type="SAM" id="Phobius"/>
    </source>
</evidence>
<evidence type="ECO:0000313" key="3">
    <source>
        <dbReference type="Proteomes" id="UP000188879"/>
    </source>
</evidence>
<name>A0A1V2H7J1_9PROT</name>
<feature type="transmembrane region" description="Helical" evidence="1">
    <location>
        <begin position="35"/>
        <end position="55"/>
    </location>
</feature>
<reference evidence="2 3" key="1">
    <citation type="submission" date="2016-10" db="EMBL/GenBank/DDBJ databases">
        <title>Draft Genome sequence of Roseomonas sp. strain M3.</title>
        <authorList>
            <person name="Subhash Y."/>
            <person name="Lee S."/>
        </authorList>
    </citation>
    <scope>NUCLEOTIDE SEQUENCE [LARGE SCALE GENOMIC DNA]</scope>
    <source>
        <strain evidence="2 3">M3</strain>
    </source>
</reference>
<keyword evidence="1" id="KW-0812">Transmembrane</keyword>
<sequence length="61" mass="6634">MPLIDVLRLVGAGILAVMGLLLARDDITLVTTQDLGFGLFVVAVGYGLLLVKRHFDRTLPR</sequence>
<evidence type="ECO:0000313" key="2">
    <source>
        <dbReference type="EMBL" id="ONG58746.1"/>
    </source>
</evidence>
<gene>
    <name evidence="2" type="ORF">BKE38_02095</name>
</gene>
<comment type="caution">
    <text evidence="2">The sequence shown here is derived from an EMBL/GenBank/DDBJ whole genome shotgun (WGS) entry which is preliminary data.</text>
</comment>
<organism evidence="2 3">
    <name type="scientific">Teichococcus deserti</name>
    <dbReference type="NCBI Taxonomy" id="1817963"/>
    <lineage>
        <taxon>Bacteria</taxon>
        <taxon>Pseudomonadati</taxon>
        <taxon>Pseudomonadota</taxon>
        <taxon>Alphaproteobacteria</taxon>
        <taxon>Acetobacterales</taxon>
        <taxon>Roseomonadaceae</taxon>
        <taxon>Roseomonas</taxon>
    </lineage>
</organism>
<dbReference type="EMBL" id="MLCO01000013">
    <property type="protein sequence ID" value="ONG58746.1"/>
    <property type="molecule type" value="Genomic_DNA"/>
</dbReference>
<dbReference type="RefSeq" id="WP_076955725.1">
    <property type="nucleotide sequence ID" value="NZ_MLCO01000013.1"/>
</dbReference>
<dbReference type="Proteomes" id="UP000188879">
    <property type="component" value="Unassembled WGS sequence"/>
</dbReference>
<proteinExistence type="predicted"/>